<dbReference type="AlphaFoldDB" id="A0A5Q0C9Z3"/>
<proteinExistence type="predicted"/>
<dbReference type="PANTHER" id="PTHR47870:SF1">
    <property type="entry name" value="CYTOCHROME C-TYPE BIOGENESIS PROTEIN CCMH"/>
    <property type="match status" value="1"/>
</dbReference>
<evidence type="ECO:0000256" key="1">
    <source>
        <dbReference type="ARBA" id="ARBA00004196"/>
    </source>
</evidence>
<dbReference type="InterPro" id="IPR017560">
    <property type="entry name" value="Cyt_c_biogenesis_CcmI"/>
</dbReference>
<dbReference type="SUPFAM" id="SSF48452">
    <property type="entry name" value="TPR-like"/>
    <property type="match status" value="1"/>
</dbReference>
<evidence type="ECO:0000256" key="3">
    <source>
        <dbReference type="ARBA" id="ARBA00022748"/>
    </source>
</evidence>
<dbReference type="InterPro" id="IPR011990">
    <property type="entry name" value="TPR-like_helical_dom_sf"/>
</dbReference>
<gene>
    <name evidence="6" type="primary">ccmI</name>
    <name evidence="6" type="ORF">FZ934_20590</name>
</gene>
<dbReference type="GO" id="GO:0030313">
    <property type="term" value="C:cell envelope"/>
    <property type="evidence" value="ECO:0007669"/>
    <property type="project" value="UniProtKB-SubCell"/>
</dbReference>
<dbReference type="Gene3D" id="1.25.40.10">
    <property type="entry name" value="Tetratricopeptide repeat domain"/>
    <property type="match status" value="1"/>
</dbReference>
<accession>A0A5Q0C9Z3</accession>
<dbReference type="Pfam" id="PF23914">
    <property type="entry name" value="TPR_CcmH_CycH"/>
    <property type="match status" value="1"/>
</dbReference>
<keyword evidence="6" id="KW-0614">Plasmid</keyword>
<geneLocation type="plasmid" evidence="6 7">
    <name>unnamed</name>
</geneLocation>
<comment type="subcellular location">
    <subcellularLocation>
        <location evidence="1">Cell envelope</location>
    </subcellularLocation>
</comment>
<dbReference type="Proteomes" id="UP000326881">
    <property type="component" value="Plasmid unnamed"/>
</dbReference>
<dbReference type="KEGG" id="rgr:FZ934_20590"/>
<evidence type="ECO:0000256" key="4">
    <source>
        <dbReference type="ARBA" id="ARBA00022803"/>
    </source>
</evidence>
<feature type="domain" description="Cytochrome c-type biogenesis protein H TPR" evidence="5">
    <location>
        <begin position="138"/>
        <end position="245"/>
    </location>
</feature>
<name>A0A5Q0C9Z3_9HYPH</name>
<dbReference type="PANTHER" id="PTHR47870">
    <property type="entry name" value="CYTOCHROME C-TYPE BIOGENESIS PROTEIN CCMH"/>
    <property type="match status" value="1"/>
</dbReference>
<evidence type="ECO:0000259" key="5">
    <source>
        <dbReference type="Pfam" id="PF23914"/>
    </source>
</evidence>
<keyword evidence="7" id="KW-1185">Reference proteome</keyword>
<sequence length="374" mass="40253">MTIWIIFAVITGIVTAVLLHPLSTPSRAVVPVNSAGRIYRDQIAELLLERAEGRISVEDYELARAETARRLFRESDAEDRKSRPLSLGKVKLAIAAFLSLASISLYVAVGSPDLPSLPLKERLAHPGQDLAILIRKTETHLEKTPDDGRGWDVIAPIYLRTDRAGDAAHAYENAIRLQGPSTDRLNGLTEALLASSNGKVTDAVKSVLEQALAIDPQNPRARFYSALGMEQAGRGEDAQMAFVALAMDSPAGAPWLPLVNDHVTKHGGTSATPTAGVPGGPTEAQVVDASALGADEKTKMVRGMLTRLEEKLARNPVNFQGWLQLITSYGVIHDKSRAEDALARALGSFPANSDEGSRLIAAARGYDVERKTDQ</sequence>
<dbReference type="EMBL" id="CP043499">
    <property type="protein sequence ID" value="QFY62768.1"/>
    <property type="molecule type" value="Genomic_DNA"/>
</dbReference>
<dbReference type="OrthoDB" id="9815847at2"/>
<dbReference type="InterPro" id="IPR056413">
    <property type="entry name" value="TPR_CcmH_CycH"/>
</dbReference>
<protein>
    <submittedName>
        <fullName evidence="6">C-type cytochrome biogenesis protein CcmI</fullName>
    </submittedName>
</protein>
<keyword evidence="3" id="KW-0201">Cytochrome c-type biogenesis</keyword>
<keyword evidence="2" id="KW-0677">Repeat</keyword>
<evidence type="ECO:0000313" key="7">
    <source>
        <dbReference type="Proteomes" id="UP000326881"/>
    </source>
</evidence>
<keyword evidence="4" id="KW-0802">TPR repeat</keyword>
<dbReference type="InterPro" id="IPR051263">
    <property type="entry name" value="C-type_cytochrome_biogenesis"/>
</dbReference>
<evidence type="ECO:0000256" key="2">
    <source>
        <dbReference type="ARBA" id="ARBA00022737"/>
    </source>
</evidence>
<dbReference type="NCBIfam" id="TIGR03142">
    <property type="entry name" value="cytochro_ccmI"/>
    <property type="match status" value="1"/>
</dbReference>
<dbReference type="GO" id="GO:0017004">
    <property type="term" value="P:cytochrome complex assembly"/>
    <property type="evidence" value="ECO:0007669"/>
    <property type="project" value="UniProtKB-KW"/>
</dbReference>
<reference evidence="6 7" key="1">
    <citation type="submission" date="2019-08" db="EMBL/GenBank/DDBJ databases">
        <title>Prosopis cineraria nodule microbiome.</title>
        <authorList>
            <person name="Ali R."/>
            <person name="Chaluvadi S.R."/>
            <person name="Wang X."/>
        </authorList>
    </citation>
    <scope>NUCLEOTIDE SEQUENCE [LARGE SCALE GENOMIC DNA]</scope>
    <source>
        <strain evidence="6 7">BG7</strain>
        <plasmid evidence="6 7">unnamed</plasmid>
    </source>
</reference>
<dbReference type="RefSeq" id="WP_153272754.1">
    <property type="nucleotide sequence ID" value="NZ_CP043499.1"/>
</dbReference>
<evidence type="ECO:0000313" key="6">
    <source>
        <dbReference type="EMBL" id="QFY62768.1"/>
    </source>
</evidence>
<organism evidence="6 7">
    <name type="scientific">Rhizobium grahamii</name>
    <dbReference type="NCBI Taxonomy" id="1120045"/>
    <lineage>
        <taxon>Bacteria</taxon>
        <taxon>Pseudomonadati</taxon>
        <taxon>Pseudomonadota</taxon>
        <taxon>Alphaproteobacteria</taxon>
        <taxon>Hyphomicrobiales</taxon>
        <taxon>Rhizobiaceae</taxon>
        <taxon>Rhizobium/Agrobacterium group</taxon>
        <taxon>Rhizobium</taxon>
    </lineage>
</organism>